<keyword evidence="8 12" id="KW-0067">ATP-binding</keyword>
<dbReference type="Proteomes" id="UP000316500">
    <property type="component" value="Unassembled WGS sequence"/>
</dbReference>
<comment type="caution">
    <text evidence="12">Lacks conserved residue(s) required for the propagation of feature annotation.</text>
</comment>
<evidence type="ECO:0000256" key="4">
    <source>
        <dbReference type="ARBA" id="ARBA00022679"/>
    </source>
</evidence>
<feature type="binding site" evidence="12">
    <location>
        <position position="146"/>
    </location>
    <ligand>
        <name>substrate</name>
    </ligand>
</feature>
<comment type="cofactor">
    <cofactor evidence="12">
        <name>Mg(2+)</name>
        <dbReference type="ChEBI" id="CHEBI:18420"/>
    </cofactor>
    <text evidence="12">Requires a divalent cation, most likely magnesium in vivo, as an electrophilic catalyst to aid phosphoryl group transfer. It is the chelate of the metal and the nucleotide that is the actual substrate.</text>
</comment>
<feature type="binding site" evidence="12">
    <location>
        <position position="270"/>
    </location>
    <ligand>
        <name>K(+)</name>
        <dbReference type="ChEBI" id="CHEBI:29103"/>
    </ligand>
</feature>
<sequence>MSTPVQPSAPTLSSTLTVVGSINLDITATASRLPSPGETVGGAVLRQQPGGKGANQAVAAARLAGNARMVGAVGQDEAGRTLLSAMAGAGVDVQDIAQVEGATGTALVLVDSQGENQIVVCPGANGSVALDGITFRDDEALLCQLEVDQDVVLEAARRAPGFFALNAAPAAPIIPELLERCDLVIVNETEYELIPALKNAPLVAVTYGADGSALFVDGERVAEAPAVRVTDIANTIGAGDAFCAALVLALGSGLEHSHALAVANAVGADAVRDASSQPALQPLEHYIEATHLLDAASSAATR</sequence>
<comment type="caution">
    <text evidence="14">The sequence shown here is derived from an EMBL/GenBank/DDBJ whole genome shotgun (WGS) entry which is preliminary data.</text>
</comment>
<comment type="similarity">
    <text evidence="1">Belongs to the carbohydrate kinase pfkB family.</text>
</comment>
<keyword evidence="6 12" id="KW-0547">Nucleotide-binding</keyword>
<dbReference type="EC" id="2.7.1.15" evidence="2 12"/>
<keyword evidence="11 12" id="KW-0119">Carbohydrate metabolism</keyword>
<dbReference type="CDD" id="cd01174">
    <property type="entry name" value="ribokinase"/>
    <property type="match status" value="1"/>
</dbReference>
<feature type="active site" description="Proton acceptor" evidence="12">
    <location>
        <position position="240"/>
    </location>
</feature>
<dbReference type="InterPro" id="IPR011611">
    <property type="entry name" value="PfkB_dom"/>
</dbReference>
<evidence type="ECO:0000256" key="6">
    <source>
        <dbReference type="ARBA" id="ARBA00022741"/>
    </source>
</evidence>
<comment type="activity regulation">
    <text evidence="12">Activated by a monovalent cation that binds near, but not in, the active site. The most likely occupant of the site in vivo is potassium. Ion binding induces a conformational change that may alter substrate affinity.</text>
</comment>
<comment type="subunit">
    <text evidence="12">Homodimer.</text>
</comment>
<dbReference type="GO" id="GO:0046872">
    <property type="term" value="F:metal ion binding"/>
    <property type="evidence" value="ECO:0007669"/>
    <property type="project" value="UniProtKB-KW"/>
</dbReference>
<comment type="subcellular location">
    <subcellularLocation>
        <location evidence="12">Cytoplasm</location>
    </subcellularLocation>
</comment>
<feature type="domain" description="Carbohydrate kinase PfkB" evidence="13">
    <location>
        <begin position="16"/>
        <end position="278"/>
    </location>
</feature>
<evidence type="ECO:0000313" key="15">
    <source>
        <dbReference type="Proteomes" id="UP000316500"/>
    </source>
</evidence>
<dbReference type="GO" id="GO:0005524">
    <property type="term" value="F:ATP binding"/>
    <property type="evidence" value="ECO:0007669"/>
    <property type="project" value="UniProtKB-UniRule"/>
</dbReference>
<dbReference type="GO" id="GO:0005829">
    <property type="term" value="C:cytosol"/>
    <property type="evidence" value="ECO:0007669"/>
    <property type="project" value="TreeGrafter"/>
</dbReference>
<dbReference type="AlphaFoldDB" id="A0A558HCD5"/>
<evidence type="ECO:0000256" key="5">
    <source>
        <dbReference type="ARBA" id="ARBA00022723"/>
    </source>
</evidence>
<comment type="similarity">
    <text evidence="12">Belongs to the carbohydrate kinase PfkB family. Ribokinase subfamily.</text>
</comment>
<dbReference type="SUPFAM" id="SSF53613">
    <property type="entry name" value="Ribokinase-like"/>
    <property type="match status" value="1"/>
</dbReference>
<dbReference type="UniPathway" id="UPA00916">
    <property type="reaction ID" value="UER00889"/>
</dbReference>
<feature type="binding site" evidence="12">
    <location>
        <begin position="51"/>
        <end position="55"/>
    </location>
    <ligand>
        <name>substrate</name>
    </ligand>
</feature>
<evidence type="ECO:0000256" key="3">
    <source>
        <dbReference type="ARBA" id="ARBA00016943"/>
    </source>
</evidence>
<keyword evidence="10 12" id="KW-0630">Potassium</keyword>
<dbReference type="PANTHER" id="PTHR10584">
    <property type="entry name" value="SUGAR KINASE"/>
    <property type="match status" value="1"/>
</dbReference>
<keyword evidence="12" id="KW-0963">Cytoplasm</keyword>
<evidence type="ECO:0000256" key="9">
    <source>
        <dbReference type="ARBA" id="ARBA00022842"/>
    </source>
</evidence>
<feature type="binding site" evidence="12">
    <location>
        <begin position="23"/>
        <end position="25"/>
    </location>
    <ligand>
        <name>substrate</name>
    </ligand>
</feature>
<dbReference type="HAMAP" id="MF_01987">
    <property type="entry name" value="Ribokinase"/>
    <property type="match status" value="1"/>
</dbReference>
<feature type="binding site" evidence="12">
    <location>
        <position position="187"/>
    </location>
    <ligand>
        <name>ATP</name>
        <dbReference type="ChEBI" id="CHEBI:30616"/>
    </ligand>
</feature>
<keyword evidence="5 12" id="KW-0479">Metal-binding</keyword>
<keyword evidence="4 12" id="KW-0808">Transferase</keyword>
<dbReference type="RefSeq" id="WP_144647893.1">
    <property type="nucleotide sequence ID" value="NZ_VNFK01000001.1"/>
</dbReference>
<feature type="binding site" evidence="12">
    <location>
        <begin position="206"/>
        <end position="211"/>
    </location>
    <ligand>
        <name>ATP</name>
        <dbReference type="ChEBI" id="CHEBI:30616"/>
    </ligand>
</feature>
<name>A0A558HCD5_PAENT</name>
<protein>
    <recommendedName>
        <fullName evidence="3 12">Ribokinase</fullName>
        <shortName evidence="12">RK</shortName>
        <ecNumber evidence="2 12">2.7.1.15</ecNumber>
    </recommendedName>
</protein>
<accession>A0A558HCD5</accession>
<dbReference type="GO" id="GO:0019303">
    <property type="term" value="P:D-ribose catabolic process"/>
    <property type="evidence" value="ECO:0007669"/>
    <property type="project" value="UniProtKB-UniRule"/>
</dbReference>
<dbReference type="PANTHER" id="PTHR10584:SF166">
    <property type="entry name" value="RIBOKINASE"/>
    <property type="match status" value="1"/>
</dbReference>
<dbReference type="OrthoDB" id="9775849at2"/>
<comment type="pathway">
    <text evidence="12">Carbohydrate metabolism; D-ribose degradation; D-ribose 5-phosphate from beta-D-ribopyranose: step 2/2.</text>
</comment>
<dbReference type="InterPro" id="IPR002139">
    <property type="entry name" value="Ribo/fructo_kinase"/>
</dbReference>
<feature type="binding site" evidence="12">
    <location>
        <position position="236"/>
    </location>
    <ligand>
        <name>K(+)</name>
        <dbReference type="ChEBI" id="CHEBI:29103"/>
    </ligand>
</feature>
<dbReference type="InterPro" id="IPR002173">
    <property type="entry name" value="Carboh/pur_kinase_PfkB_CS"/>
</dbReference>
<dbReference type="PROSITE" id="PS00584">
    <property type="entry name" value="PFKB_KINASES_2"/>
    <property type="match status" value="1"/>
</dbReference>
<evidence type="ECO:0000256" key="12">
    <source>
        <dbReference type="HAMAP-Rule" id="MF_01987"/>
    </source>
</evidence>
<dbReference type="InterPro" id="IPR011877">
    <property type="entry name" value="Ribokinase"/>
</dbReference>
<comment type="function">
    <text evidence="12">Catalyzes the phosphorylation of ribose at O-5 in a reaction requiring ATP and magnesium. The resulting D-ribose-5-phosphate can then be used either for sythesis of nucleotides, histidine, and tryptophan, or as a component of the pentose phosphate pathway.</text>
</comment>
<feature type="binding site" evidence="12">
    <location>
        <position position="234"/>
    </location>
    <ligand>
        <name>K(+)</name>
        <dbReference type="ChEBI" id="CHEBI:29103"/>
    </ligand>
</feature>
<reference evidence="14 15" key="1">
    <citation type="submission" date="2019-07" db="EMBL/GenBank/DDBJ databases">
        <title>Diversity of Bacteria from Kongsfjorden, Arctic.</title>
        <authorList>
            <person name="Yu Y."/>
        </authorList>
    </citation>
    <scope>NUCLEOTIDE SEQUENCE [LARGE SCALE GENOMIC DNA]</scope>
    <source>
        <strain evidence="14 15">SM1928</strain>
    </source>
</reference>
<evidence type="ECO:0000256" key="11">
    <source>
        <dbReference type="ARBA" id="ARBA00023277"/>
    </source>
</evidence>
<feature type="binding site" evidence="12">
    <location>
        <position position="273"/>
    </location>
    <ligand>
        <name>K(+)</name>
        <dbReference type="ChEBI" id="CHEBI:29103"/>
    </ligand>
</feature>
<evidence type="ECO:0000256" key="7">
    <source>
        <dbReference type="ARBA" id="ARBA00022777"/>
    </source>
</evidence>
<dbReference type="EMBL" id="VNFK01000001">
    <property type="protein sequence ID" value="TVU66795.1"/>
    <property type="molecule type" value="Genomic_DNA"/>
</dbReference>
<comment type="catalytic activity">
    <reaction evidence="12">
        <text>D-ribose + ATP = D-ribose 5-phosphate + ADP + H(+)</text>
        <dbReference type="Rhea" id="RHEA:13697"/>
        <dbReference type="ChEBI" id="CHEBI:15378"/>
        <dbReference type="ChEBI" id="CHEBI:30616"/>
        <dbReference type="ChEBI" id="CHEBI:47013"/>
        <dbReference type="ChEBI" id="CHEBI:78346"/>
        <dbReference type="ChEBI" id="CHEBI:456216"/>
        <dbReference type="EC" id="2.7.1.15"/>
    </reaction>
</comment>
<gene>
    <name evidence="12" type="primary">rbsK</name>
    <name evidence="14" type="ORF">FQP90_01230</name>
</gene>
<dbReference type="InterPro" id="IPR029056">
    <property type="entry name" value="Ribokinase-like"/>
</dbReference>
<evidence type="ECO:0000256" key="2">
    <source>
        <dbReference type="ARBA" id="ARBA00012035"/>
    </source>
</evidence>
<dbReference type="GO" id="GO:0004747">
    <property type="term" value="F:ribokinase activity"/>
    <property type="evidence" value="ECO:0007669"/>
    <property type="project" value="UniProtKB-UniRule"/>
</dbReference>
<evidence type="ECO:0000313" key="14">
    <source>
        <dbReference type="EMBL" id="TVU66795.1"/>
    </source>
</evidence>
<dbReference type="PRINTS" id="PR00990">
    <property type="entry name" value="RIBOKINASE"/>
</dbReference>
<keyword evidence="7 12" id="KW-0418">Kinase</keyword>
<feature type="binding site" evidence="12">
    <location>
        <position position="240"/>
    </location>
    <ligand>
        <name>substrate</name>
    </ligand>
</feature>
<proteinExistence type="inferred from homology"/>
<dbReference type="Gene3D" id="3.40.1190.20">
    <property type="match status" value="1"/>
</dbReference>
<evidence type="ECO:0000256" key="10">
    <source>
        <dbReference type="ARBA" id="ARBA00022958"/>
    </source>
</evidence>
<feature type="binding site" evidence="12">
    <location>
        <begin position="239"/>
        <end position="240"/>
    </location>
    <ligand>
        <name>ATP</name>
        <dbReference type="ChEBI" id="CHEBI:30616"/>
    </ligand>
</feature>
<evidence type="ECO:0000259" key="13">
    <source>
        <dbReference type="Pfam" id="PF00294"/>
    </source>
</evidence>
<dbReference type="Pfam" id="PF00294">
    <property type="entry name" value="PfkB"/>
    <property type="match status" value="1"/>
</dbReference>
<evidence type="ECO:0000256" key="1">
    <source>
        <dbReference type="ARBA" id="ARBA00005380"/>
    </source>
</evidence>
<keyword evidence="9 12" id="KW-0460">Magnesium</keyword>
<organism evidence="14 15">
    <name type="scientific">Paenarthrobacter nitroguajacolicus</name>
    <name type="common">Arthrobacter nitroguajacolicus</name>
    <dbReference type="NCBI Taxonomy" id="211146"/>
    <lineage>
        <taxon>Bacteria</taxon>
        <taxon>Bacillati</taxon>
        <taxon>Actinomycetota</taxon>
        <taxon>Actinomycetes</taxon>
        <taxon>Micrococcales</taxon>
        <taxon>Micrococcaceae</taxon>
        <taxon>Paenarthrobacter</taxon>
    </lineage>
</organism>
<evidence type="ECO:0000256" key="8">
    <source>
        <dbReference type="ARBA" id="ARBA00022840"/>
    </source>
</evidence>
<feature type="binding site" evidence="12">
    <location>
        <position position="264"/>
    </location>
    <ligand>
        <name>ATP</name>
        <dbReference type="ChEBI" id="CHEBI:30616"/>
    </ligand>
</feature>